<feature type="non-terminal residue" evidence="1">
    <location>
        <position position="1"/>
    </location>
</feature>
<reference evidence="1" key="1">
    <citation type="submission" date="2018-01" db="EMBL/GenBank/DDBJ databases">
        <authorList>
            <person name="Krukenberg V."/>
        </authorList>
    </citation>
    <scope>NUCLEOTIDE SEQUENCE</scope>
    <source>
        <strain evidence="1">E20ANME2</strain>
    </source>
</reference>
<dbReference type="EMBL" id="PQXF01000151">
    <property type="protein sequence ID" value="PXF54744.1"/>
    <property type="molecule type" value="Genomic_DNA"/>
</dbReference>
<protein>
    <submittedName>
        <fullName evidence="1">Uncharacterized protein</fullName>
    </submittedName>
</protein>
<comment type="caution">
    <text evidence="1">The sequence shown here is derived from an EMBL/GenBank/DDBJ whole genome shotgun (WGS) entry which is preliminary data.</text>
</comment>
<dbReference type="Proteomes" id="UP000248329">
    <property type="component" value="Unassembled WGS sequence"/>
</dbReference>
<evidence type="ECO:0000313" key="2">
    <source>
        <dbReference type="Proteomes" id="UP000248329"/>
    </source>
</evidence>
<evidence type="ECO:0000313" key="1">
    <source>
        <dbReference type="EMBL" id="PXF54744.1"/>
    </source>
</evidence>
<accession>A0AC61KXL6</accession>
<organism evidence="1 2">
    <name type="scientific">Candidatus Methanogaster sp</name>
    <dbReference type="NCBI Taxonomy" id="3386292"/>
    <lineage>
        <taxon>Archaea</taxon>
        <taxon>Methanobacteriati</taxon>
        <taxon>Methanobacteriota</taxon>
        <taxon>Stenosarchaea group</taxon>
        <taxon>Methanomicrobia</taxon>
        <taxon>Methanosarcinales</taxon>
        <taxon>ANME-2 cluster</taxon>
        <taxon>Candidatus Methanogasteraceae</taxon>
        <taxon>Candidatus Methanogaster</taxon>
    </lineage>
</organism>
<sequence>RKKFLIGARNILGNRFKLSEEMPLRPAINRNKNGINLVGSDEHLFISPDFNWLQTKLEAIDVNSIIRDYDYLPDDHNASLVQNAIQMSAHVLSRDKTQLSGQLLGRL</sequence>
<name>A0AC61KXL6_9EURY</name>
<gene>
    <name evidence="1" type="ORF">C4B59_17725</name>
</gene>
<proteinExistence type="predicted"/>